<evidence type="ECO:0000313" key="3">
    <source>
        <dbReference type="Proteomes" id="UP000823399"/>
    </source>
</evidence>
<name>A0A9P7F7L2_9AGAM</name>
<dbReference type="AlphaFoldDB" id="A0A9P7F7L2"/>
<dbReference type="GeneID" id="64695957"/>
<reference evidence="2" key="1">
    <citation type="journal article" date="2020" name="New Phytol.">
        <title>Comparative genomics reveals dynamic genome evolution in host specialist ectomycorrhizal fungi.</title>
        <authorList>
            <person name="Lofgren L.A."/>
            <person name="Nguyen N.H."/>
            <person name="Vilgalys R."/>
            <person name="Ruytinx J."/>
            <person name="Liao H.L."/>
            <person name="Branco S."/>
            <person name="Kuo A."/>
            <person name="LaButti K."/>
            <person name="Lipzen A."/>
            <person name="Andreopoulos W."/>
            <person name="Pangilinan J."/>
            <person name="Riley R."/>
            <person name="Hundley H."/>
            <person name="Na H."/>
            <person name="Barry K."/>
            <person name="Grigoriev I.V."/>
            <person name="Stajich J.E."/>
            <person name="Kennedy P.G."/>
        </authorList>
    </citation>
    <scope>NUCLEOTIDE SEQUENCE</scope>
    <source>
        <strain evidence="2">FC423</strain>
    </source>
</reference>
<comment type="caution">
    <text evidence="2">The sequence shown here is derived from an EMBL/GenBank/DDBJ whole genome shotgun (WGS) entry which is preliminary data.</text>
</comment>
<proteinExistence type="predicted"/>
<accession>A0A9P7F7L2</accession>
<evidence type="ECO:0000313" key="2">
    <source>
        <dbReference type="EMBL" id="KAG2108191.1"/>
    </source>
</evidence>
<evidence type="ECO:0008006" key="4">
    <source>
        <dbReference type="Google" id="ProtNLM"/>
    </source>
</evidence>
<dbReference type="RefSeq" id="XP_041292710.1">
    <property type="nucleotide sequence ID" value="XM_041433698.1"/>
</dbReference>
<keyword evidence="1" id="KW-0732">Signal</keyword>
<dbReference type="OrthoDB" id="3270319at2759"/>
<dbReference type="Proteomes" id="UP000823399">
    <property type="component" value="Unassembled WGS sequence"/>
</dbReference>
<gene>
    <name evidence="2" type="ORF">F5147DRAFT_652914</name>
</gene>
<feature type="chain" id="PRO_5040381114" description="SNF2 N-terminal domain-containing protein" evidence="1">
    <location>
        <begin position="17"/>
        <end position="454"/>
    </location>
</feature>
<organism evidence="2 3">
    <name type="scientific">Suillus discolor</name>
    <dbReference type="NCBI Taxonomy" id="1912936"/>
    <lineage>
        <taxon>Eukaryota</taxon>
        <taxon>Fungi</taxon>
        <taxon>Dikarya</taxon>
        <taxon>Basidiomycota</taxon>
        <taxon>Agaricomycotina</taxon>
        <taxon>Agaricomycetes</taxon>
        <taxon>Agaricomycetidae</taxon>
        <taxon>Boletales</taxon>
        <taxon>Suillineae</taxon>
        <taxon>Suillaceae</taxon>
        <taxon>Suillus</taxon>
    </lineage>
</organism>
<protein>
    <recommendedName>
        <fullName evidence="4">SNF2 N-terminal domain-containing protein</fullName>
    </recommendedName>
</protein>
<feature type="signal peptide" evidence="1">
    <location>
        <begin position="1"/>
        <end position="16"/>
    </location>
</feature>
<dbReference type="EMBL" id="JABBWM010000028">
    <property type="protein sequence ID" value="KAG2108191.1"/>
    <property type="molecule type" value="Genomic_DNA"/>
</dbReference>
<keyword evidence="3" id="KW-1185">Reference proteome</keyword>
<evidence type="ECO:0000256" key="1">
    <source>
        <dbReference type="SAM" id="SignalP"/>
    </source>
</evidence>
<sequence>MSKTLWSAVLMSLVAGRSWIFDDESNALKYIYGLGPEMFDVPNSHLTDKQCQSLGAMIDALSHKGSGKECYEILEGKEVGGWAAGRNTLDKWFKKQKVSGLIGEWIDRVWTMLDVSPMQLIHEGLEEGEEFPNILDAKRAKEDVILVILGDHALEKNARGDFHDATATIIHHAWERHRKRFKHAERSLPKKKLDAAVAVKAIEDAEVVTTRMMREVTKHVKALQQAMTWFPKQKDHITEYEKFLKEVIITAVVTERKVPKEKVAVESEDTPSRKRGAARAQKVRIASLAAAGDVEEIWALYLQLFETELGQLEVPHVEDDEDPSGWEDWENSSEDLGVDGWREMDNGTLNHLLQFPGGKPMLFTEFRSKSGLCAWEDMSKKFVKENNDMEQLSLLWHQCVGVAAIVDKIWLSNETEGDIPGILITDEVGVGKTVKVQQFRWVSGPGSRLREEEI</sequence>